<evidence type="ECO:0000256" key="6">
    <source>
        <dbReference type="ARBA" id="ARBA00022491"/>
    </source>
</evidence>
<sequence length="147" mass="16567">MPAARKERSPNSQSPAIEDYLEQIHNLIESKGYARVVDIAQNLKISQASVTNMIQKLDAEGYLNYERYRGVTLTPEGKRVGQAIARRHDVLTRLLAGFGLDPETVHRDVEGMEHHVSKSTLRVLTLIVEELEGNAELLKRLKHKLDG</sequence>
<evidence type="ECO:0000256" key="10">
    <source>
        <dbReference type="ARBA" id="ARBA00023163"/>
    </source>
</evidence>
<organism evidence="15 16">
    <name type="scientific">Phragmitibacter flavus</name>
    <dbReference type="NCBI Taxonomy" id="2576071"/>
    <lineage>
        <taxon>Bacteria</taxon>
        <taxon>Pseudomonadati</taxon>
        <taxon>Verrucomicrobiota</taxon>
        <taxon>Verrucomicrobiia</taxon>
        <taxon>Verrucomicrobiales</taxon>
        <taxon>Verrucomicrobiaceae</taxon>
        <taxon>Phragmitibacter</taxon>
    </lineage>
</organism>
<keyword evidence="10" id="KW-0804">Transcription</keyword>
<evidence type="ECO:0000259" key="14">
    <source>
        <dbReference type="PROSITE" id="PS50944"/>
    </source>
</evidence>
<evidence type="ECO:0000256" key="1">
    <source>
        <dbReference type="ARBA" id="ARBA00004496"/>
    </source>
</evidence>
<protein>
    <recommendedName>
        <fullName evidence="4">Transcriptional regulator MntR</fullName>
    </recommendedName>
    <alternativeName>
        <fullName evidence="13">Manganese transport regulator</fullName>
    </alternativeName>
</protein>
<dbReference type="SMART" id="SM00529">
    <property type="entry name" value="HTH_DTXR"/>
    <property type="match status" value="1"/>
</dbReference>
<evidence type="ECO:0000256" key="5">
    <source>
        <dbReference type="ARBA" id="ARBA00022490"/>
    </source>
</evidence>
<keyword evidence="5" id="KW-0963">Cytoplasm</keyword>
<dbReference type="AlphaFoldDB" id="A0A5R8KGI8"/>
<dbReference type="GO" id="GO:0046983">
    <property type="term" value="F:protein dimerization activity"/>
    <property type="evidence" value="ECO:0007669"/>
    <property type="project" value="InterPro"/>
</dbReference>
<keyword evidence="11" id="KW-0464">Manganese</keyword>
<evidence type="ECO:0000256" key="8">
    <source>
        <dbReference type="ARBA" id="ARBA00023125"/>
    </source>
</evidence>
<dbReference type="GO" id="GO:0005737">
    <property type="term" value="C:cytoplasm"/>
    <property type="evidence" value="ECO:0007669"/>
    <property type="project" value="UniProtKB-SubCell"/>
</dbReference>
<dbReference type="InterPro" id="IPR001367">
    <property type="entry name" value="Fe_dep_repressor"/>
</dbReference>
<dbReference type="RefSeq" id="WP_138085904.1">
    <property type="nucleotide sequence ID" value="NZ_VAUV01000006.1"/>
</dbReference>
<dbReference type="Pfam" id="PF01325">
    <property type="entry name" value="Fe_dep_repress"/>
    <property type="match status" value="1"/>
</dbReference>
<reference evidence="15 16" key="1">
    <citation type="submission" date="2019-05" db="EMBL/GenBank/DDBJ databases">
        <title>Verrucobacter flavum gen. nov., sp. nov. a new member of the family Verrucomicrobiaceae.</title>
        <authorList>
            <person name="Szuroczki S."/>
            <person name="Abbaszade G."/>
            <person name="Szabo A."/>
            <person name="Felfoldi T."/>
            <person name="Schumann P."/>
            <person name="Boka K."/>
            <person name="Keki Z."/>
            <person name="Toumi M."/>
            <person name="Toth E."/>
        </authorList>
    </citation>
    <scope>NUCLEOTIDE SEQUENCE [LARGE SCALE GENOMIC DNA]</scope>
    <source>
        <strain evidence="15 16">MG-N-17</strain>
    </source>
</reference>
<evidence type="ECO:0000256" key="12">
    <source>
        <dbReference type="ARBA" id="ARBA00025185"/>
    </source>
</evidence>
<dbReference type="InterPro" id="IPR022687">
    <property type="entry name" value="HTH_DTXR"/>
</dbReference>
<dbReference type="InterPro" id="IPR022689">
    <property type="entry name" value="Iron_dep_repressor"/>
</dbReference>
<comment type="similarity">
    <text evidence="2">Belongs to the DtxR/MntR family.</text>
</comment>
<comment type="subunit">
    <text evidence="3">Homodimer.</text>
</comment>
<dbReference type="GO" id="GO:0003700">
    <property type="term" value="F:DNA-binding transcription factor activity"/>
    <property type="evidence" value="ECO:0007669"/>
    <property type="project" value="InterPro"/>
</dbReference>
<dbReference type="Proteomes" id="UP000306196">
    <property type="component" value="Unassembled WGS sequence"/>
</dbReference>
<evidence type="ECO:0000256" key="3">
    <source>
        <dbReference type="ARBA" id="ARBA00011738"/>
    </source>
</evidence>
<keyword evidence="7" id="KW-0805">Transcription regulation</keyword>
<evidence type="ECO:0000256" key="11">
    <source>
        <dbReference type="ARBA" id="ARBA00023211"/>
    </source>
</evidence>
<evidence type="ECO:0000256" key="7">
    <source>
        <dbReference type="ARBA" id="ARBA00023015"/>
    </source>
</evidence>
<evidence type="ECO:0000313" key="15">
    <source>
        <dbReference type="EMBL" id="TLD71075.1"/>
    </source>
</evidence>
<proteinExistence type="inferred from homology"/>
<dbReference type="Gene3D" id="1.10.10.10">
    <property type="entry name" value="Winged helix-like DNA-binding domain superfamily/Winged helix DNA-binding domain"/>
    <property type="match status" value="1"/>
</dbReference>
<dbReference type="NCBIfam" id="NF003025">
    <property type="entry name" value="PRK03902.1"/>
    <property type="match status" value="1"/>
</dbReference>
<keyword evidence="8" id="KW-0238">DNA-binding</keyword>
<dbReference type="Pfam" id="PF02742">
    <property type="entry name" value="Fe_dep_repr_C"/>
    <property type="match status" value="1"/>
</dbReference>
<dbReference type="Gene3D" id="1.10.60.10">
    <property type="entry name" value="Iron dependent repressor, metal binding and dimerisation domain"/>
    <property type="match status" value="1"/>
</dbReference>
<dbReference type="InterPro" id="IPR050536">
    <property type="entry name" value="DtxR_MntR_Metal-Reg"/>
</dbReference>
<keyword evidence="6" id="KW-0678">Repressor</keyword>
<gene>
    <name evidence="15" type="primary">mntR</name>
    <name evidence="15" type="ORF">FEM03_09180</name>
</gene>
<evidence type="ECO:0000256" key="9">
    <source>
        <dbReference type="ARBA" id="ARBA00023159"/>
    </source>
</evidence>
<comment type="caution">
    <text evidence="15">The sequence shown here is derived from an EMBL/GenBank/DDBJ whole genome shotgun (WGS) entry which is preliminary data.</text>
</comment>
<name>A0A5R8KGI8_9BACT</name>
<dbReference type="InterPro" id="IPR036390">
    <property type="entry name" value="WH_DNA-bd_sf"/>
</dbReference>
<feature type="domain" description="HTH dtxR-type" evidence="14">
    <location>
        <begin position="14"/>
        <end position="74"/>
    </location>
</feature>
<dbReference type="GO" id="GO:0046914">
    <property type="term" value="F:transition metal ion binding"/>
    <property type="evidence" value="ECO:0007669"/>
    <property type="project" value="InterPro"/>
</dbReference>
<keyword evidence="16" id="KW-1185">Reference proteome</keyword>
<evidence type="ECO:0000256" key="4">
    <source>
        <dbReference type="ARBA" id="ARBA00022386"/>
    </source>
</evidence>
<dbReference type="PROSITE" id="PS50944">
    <property type="entry name" value="HTH_DTXR"/>
    <property type="match status" value="1"/>
</dbReference>
<evidence type="ECO:0000256" key="2">
    <source>
        <dbReference type="ARBA" id="ARBA00007871"/>
    </source>
</evidence>
<evidence type="ECO:0000256" key="13">
    <source>
        <dbReference type="ARBA" id="ARBA00032593"/>
    </source>
</evidence>
<keyword evidence="9" id="KW-0010">Activator</keyword>
<dbReference type="InterPro" id="IPR036388">
    <property type="entry name" value="WH-like_DNA-bd_sf"/>
</dbReference>
<comment type="function">
    <text evidence="12">In the presence of manganese, represses expression of mntH and mntS. Up-regulates expression of mntP.</text>
</comment>
<dbReference type="PANTHER" id="PTHR33238">
    <property type="entry name" value="IRON (METAL) DEPENDENT REPRESSOR, DTXR FAMILY"/>
    <property type="match status" value="1"/>
</dbReference>
<dbReference type="SUPFAM" id="SSF46785">
    <property type="entry name" value="Winged helix' DNA-binding domain"/>
    <property type="match status" value="1"/>
</dbReference>
<evidence type="ECO:0000313" key="16">
    <source>
        <dbReference type="Proteomes" id="UP000306196"/>
    </source>
</evidence>
<dbReference type="EMBL" id="VAUV01000006">
    <property type="protein sequence ID" value="TLD71075.1"/>
    <property type="molecule type" value="Genomic_DNA"/>
</dbReference>
<dbReference type="FunFam" id="1.10.10.10:FF:000189">
    <property type="entry name" value="HTH-type transcriptional regulator MntR"/>
    <property type="match status" value="1"/>
</dbReference>
<comment type="subcellular location">
    <subcellularLocation>
        <location evidence="1">Cytoplasm</location>
    </subcellularLocation>
</comment>
<dbReference type="OrthoDB" id="9791355at2"/>
<dbReference type="GO" id="GO:0003677">
    <property type="term" value="F:DNA binding"/>
    <property type="evidence" value="ECO:0007669"/>
    <property type="project" value="UniProtKB-KW"/>
</dbReference>
<dbReference type="PANTHER" id="PTHR33238:SF11">
    <property type="entry name" value="TRANSCRIPTIONAL REGULATOR MNTR"/>
    <property type="match status" value="1"/>
</dbReference>
<dbReference type="InterPro" id="IPR036421">
    <property type="entry name" value="Fe_dep_repressor_sf"/>
</dbReference>
<dbReference type="SUPFAM" id="SSF47979">
    <property type="entry name" value="Iron-dependent repressor protein, dimerization domain"/>
    <property type="match status" value="1"/>
</dbReference>
<accession>A0A5R8KGI8</accession>